<comment type="caution">
    <text evidence="2">The sequence shown here is derived from an EMBL/GenBank/DDBJ whole genome shotgun (WGS) entry which is preliminary data.</text>
</comment>
<keyword evidence="3" id="KW-1185">Reference proteome</keyword>
<dbReference type="PROSITE" id="PS51257">
    <property type="entry name" value="PROKAR_LIPOPROTEIN"/>
    <property type="match status" value="1"/>
</dbReference>
<organism evidence="2 3">
    <name type="scientific">Sphingobacterium kyonggiense</name>
    <dbReference type="NCBI Taxonomy" id="714075"/>
    <lineage>
        <taxon>Bacteria</taxon>
        <taxon>Pseudomonadati</taxon>
        <taxon>Bacteroidota</taxon>
        <taxon>Sphingobacteriia</taxon>
        <taxon>Sphingobacteriales</taxon>
        <taxon>Sphingobacteriaceae</taxon>
        <taxon>Sphingobacterium</taxon>
    </lineage>
</organism>
<dbReference type="Pfam" id="PF00754">
    <property type="entry name" value="F5_F8_type_C"/>
    <property type="match status" value="1"/>
</dbReference>
<reference evidence="3" key="1">
    <citation type="journal article" date="2019" name="Int. J. Syst. Evol. Microbiol.">
        <title>The Global Catalogue of Microorganisms (GCM) 10K type strain sequencing project: providing services to taxonomists for standard genome sequencing and annotation.</title>
        <authorList>
            <consortium name="The Broad Institute Genomics Platform"/>
            <consortium name="The Broad Institute Genome Sequencing Center for Infectious Disease"/>
            <person name="Wu L."/>
            <person name="Ma J."/>
        </authorList>
    </citation>
    <scope>NUCLEOTIDE SEQUENCE [LARGE SCALE GENOMIC DNA]</scope>
    <source>
        <strain evidence="3">JCM 16704</strain>
    </source>
</reference>
<accession>A0ABP7Y550</accession>
<dbReference type="Gene3D" id="2.60.40.1740">
    <property type="entry name" value="hypothetical protein (bacova_03559)"/>
    <property type="match status" value="1"/>
</dbReference>
<dbReference type="Proteomes" id="UP001500101">
    <property type="component" value="Unassembled WGS sequence"/>
</dbReference>
<evidence type="ECO:0000259" key="1">
    <source>
        <dbReference type="PROSITE" id="PS50022"/>
    </source>
</evidence>
<dbReference type="Pfam" id="PF08522">
    <property type="entry name" value="BT_3987-like_N"/>
    <property type="match status" value="1"/>
</dbReference>
<dbReference type="InterPro" id="IPR013728">
    <property type="entry name" value="BT_3987-like_N"/>
</dbReference>
<evidence type="ECO:0000313" key="2">
    <source>
        <dbReference type="EMBL" id="GAA4130871.1"/>
    </source>
</evidence>
<name>A0ABP7Y550_9SPHI</name>
<sequence length="321" mass="35369">MNKLNKTLIAIAVGLVTFTSCKKDIPTYEQTSDTREGAWLSVQKAVNGMQSLTIFPQVEERKDIFTVNYGGLGLPASNISVDFTVDQAAFDSVNRVRETLGQPALKPFPAGSYTLDKTTGTIQAGNISSENISLTYNPTKFDLDEQYLLAIKATNGQGYNFRPGASTLLYYAAVIEKAHNKTGWSATVSSDQASEGNGNGVATALIDNNVNSFWSSTWSPANLPFPHWAEVNFGKELYVTQIGLTRRQNNANGFKTFDVLGSKDGTTWITLLQDQTMVQTELDMQKFPIQPQYLSKIKIVMKDNFNKQMSTHLAEIDAIGY</sequence>
<dbReference type="InterPro" id="IPR008979">
    <property type="entry name" value="Galactose-bd-like_sf"/>
</dbReference>
<feature type="domain" description="F5/8 type C" evidence="1">
    <location>
        <begin position="167"/>
        <end position="321"/>
    </location>
</feature>
<dbReference type="SUPFAM" id="SSF49785">
    <property type="entry name" value="Galactose-binding domain-like"/>
    <property type="match status" value="1"/>
</dbReference>
<dbReference type="RefSeq" id="WP_344672664.1">
    <property type="nucleotide sequence ID" value="NZ_BAAAZI010000001.1"/>
</dbReference>
<evidence type="ECO:0000313" key="3">
    <source>
        <dbReference type="Proteomes" id="UP001500101"/>
    </source>
</evidence>
<dbReference type="PROSITE" id="PS50022">
    <property type="entry name" value="FA58C_3"/>
    <property type="match status" value="1"/>
</dbReference>
<protein>
    <recommendedName>
        <fullName evidence="1">F5/8 type C domain-containing protein</fullName>
    </recommendedName>
</protein>
<dbReference type="Gene3D" id="2.60.120.260">
    <property type="entry name" value="Galactose-binding domain-like"/>
    <property type="match status" value="1"/>
</dbReference>
<proteinExistence type="predicted"/>
<dbReference type="InterPro" id="IPR000421">
    <property type="entry name" value="FA58C"/>
</dbReference>
<gene>
    <name evidence="2" type="ORF">GCM10022216_00380</name>
</gene>
<dbReference type="EMBL" id="BAAAZI010000001">
    <property type="protein sequence ID" value="GAA4130871.1"/>
    <property type="molecule type" value="Genomic_DNA"/>
</dbReference>